<sequence>MNSSVFPMKTFIYILPELMFSLSRDAIEKKKKKRNMKRKMRIPDNTKEREKKHKRRSSMSKLAFYGQGRFLREDEVKGKGREISKIIS</sequence>
<name>A0A9R1VPT8_LACSA</name>
<dbReference type="Proteomes" id="UP000235145">
    <property type="component" value="Unassembled WGS sequence"/>
</dbReference>
<organism evidence="2 3">
    <name type="scientific">Lactuca sativa</name>
    <name type="common">Garden lettuce</name>
    <dbReference type="NCBI Taxonomy" id="4236"/>
    <lineage>
        <taxon>Eukaryota</taxon>
        <taxon>Viridiplantae</taxon>
        <taxon>Streptophyta</taxon>
        <taxon>Embryophyta</taxon>
        <taxon>Tracheophyta</taxon>
        <taxon>Spermatophyta</taxon>
        <taxon>Magnoliopsida</taxon>
        <taxon>eudicotyledons</taxon>
        <taxon>Gunneridae</taxon>
        <taxon>Pentapetalae</taxon>
        <taxon>asterids</taxon>
        <taxon>campanulids</taxon>
        <taxon>Asterales</taxon>
        <taxon>Asteraceae</taxon>
        <taxon>Cichorioideae</taxon>
        <taxon>Cichorieae</taxon>
        <taxon>Lactucinae</taxon>
        <taxon>Lactuca</taxon>
    </lineage>
</organism>
<gene>
    <name evidence="2" type="ORF">LSAT_V11C400208380</name>
</gene>
<proteinExistence type="predicted"/>
<keyword evidence="3" id="KW-1185">Reference proteome</keyword>
<accession>A0A9R1VPT8</accession>
<dbReference type="AlphaFoldDB" id="A0A9R1VPT8"/>
<comment type="caution">
    <text evidence="2">The sequence shown here is derived from an EMBL/GenBank/DDBJ whole genome shotgun (WGS) entry which is preliminary data.</text>
</comment>
<evidence type="ECO:0000313" key="3">
    <source>
        <dbReference type="Proteomes" id="UP000235145"/>
    </source>
</evidence>
<dbReference type="EMBL" id="NBSK02000004">
    <property type="protein sequence ID" value="KAJ0209073.1"/>
    <property type="molecule type" value="Genomic_DNA"/>
</dbReference>
<evidence type="ECO:0000256" key="1">
    <source>
        <dbReference type="SAM" id="MobiDB-lite"/>
    </source>
</evidence>
<protein>
    <submittedName>
        <fullName evidence="2">Uncharacterized protein</fullName>
    </submittedName>
</protein>
<feature type="region of interest" description="Disordered" evidence="1">
    <location>
        <begin position="29"/>
        <end position="59"/>
    </location>
</feature>
<reference evidence="2 3" key="1">
    <citation type="journal article" date="2017" name="Nat. Commun.">
        <title>Genome assembly with in vitro proximity ligation data and whole-genome triplication in lettuce.</title>
        <authorList>
            <person name="Reyes-Chin-Wo S."/>
            <person name="Wang Z."/>
            <person name="Yang X."/>
            <person name="Kozik A."/>
            <person name="Arikit S."/>
            <person name="Song C."/>
            <person name="Xia L."/>
            <person name="Froenicke L."/>
            <person name="Lavelle D.O."/>
            <person name="Truco M.J."/>
            <person name="Xia R."/>
            <person name="Zhu S."/>
            <person name="Xu C."/>
            <person name="Xu H."/>
            <person name="Xu X."/>
            <person name="Cox K."/>
            <person name="Korf I."/>
            <person name="Meyers B.C."/>
            <person name="Michelmore R.W."/>
        </authorList>
    </citation>
    <scope>NUCLEOTIDE SEQUENCE [LARGE SCALE GENOMIC DNA]</scope>
    <source>
        <strain evidence="3">cv. Salinas</strain>
        <tissue evidence="2">Seedlings</tissue>
    </source>
</reference>
<evidence type="ECO:0000313" key="2">
    <source>
        <dbReference type="EMBL" id="KAJ0209073.1"/>
    </source>
</evidence>
<feature type="compositionally biased region" description="Basic residues" evidence="1">
    <location>
        <begin position="29"/>
        <end position="40"/>
    </location>
</feature>